<dbReference type="SMART" id="SM00692">
    <property type="entry name" value="DM3"/>
    <property type="match status" value="1"/>
</dbReference>
<keyword evidence="9" id="KW-1185">Reference proteome</keyword>
<accession>A0A0T6BEC9</accession>
<evidence type="ECO:0000313" key="8">
    <source>
        <dbReference type="EMBL" id="KRT85271.1"/>
    </source>
</evidence>
<keyword evidence="1" id="KW-0479">Metal-binding</keyword>
<evidence type="ECO:0000256" key="1">
    <source>
        <dbReference type="ARBA" id="ARBA00022723"/>
    </source>
</evidence>
<feature type="compositionally biased region" description="Low complexity" evidence="6">
    <location>
        <begin position="147"/>
        <end position="157"/>
    </location>
</feature>
<dbReference type="PANTHER" id="PTHR46600">
    <property type="entry name" value="THAP DOMAIN-CONTAINING"/>
    <property type="match status" value="1"/>
</dbReference>
<comment type="caution">
    <text evidence="8">The sequence shown here is derived from an EMBL/GenBank/DDBJ whole genome shotgun (WGS) entry which is preliminary data.</text>
</comment>
<dbReference type="Pfam" id="PF05485">
    <property type="entry name" value="THAP"/>
    <property type="match status" value="1"/>
</dbReference>
<dbReference type="InterPro" id="IPR006612">
    <property type="entry name" value="THAP_Znf"/>
</dbReference>
<dbReference type="EMBL" id="LJIG01001669">
    <property type="protein sequence ID" value="KRT85271.1"/>
    <property type="molecule type" value="Genomic_DNA"/>
</dbReference>
<sequence>GRHYVRPVDKSILFCLNTLNMGGGYMCAAPNCKNTYRNSTLSFFRFPKDPERAKEWVLACGRTEFLKELNSLHYSSRICGAHFDSSMFLNSIGNRLQSDAIPSIFPESEVSEATPASEVGQRIRRRKQSFHTLRSPTINDVNPNYQPQPAQRVPQPQSTTVPTCSKTIPIILNKNFFQQHPATSANNAEASQT</sequence>
<organism evidence="8 9">
    <name type="scientific">Oryctes borbonicus</name>
    <dbReference type="NCBI Taxonomy" id="1629725"/>
    <lineage>
        <taxon>Eukaryota</taxon>
        <taxon>Metazoa</taxon>
        <taxon>Ecdysozoa</taxon>
        <taxon>Arthropoda</taxon>
        <taxon>Hexapoda</taxon>
        <taxon>Insecta</taxon>
        <taxon>Pterygota</taxon>
        <taxon>Neoptera</taxon>
        <taxon>Endopterygota</taxon>
        <taxon>Coleoptera</taxon>
        <taxon>Polyphaga</taxon>
        <taxon>Scarabaeiformia</taxon>
        <taxon>Scarabaeidae</taxon>
        <taxon>Dynastinae</taxon>
        <taxon>Oryctes</taxon>
    </lineage>
</organism>
<dbReference type="SMART" id="SM00980">
    <property type="entry name" value="THAP"/>
    <property type="match status" value="1"/>
</dbReference>
<dbReference type="PANTHER" id="PTHR46600:SF2">
    <property type="entry name" value="THAP DOMAIN-CONTAINING PROTEIN 1"/>
    <property type="match status" value="1"/>
</dbReference>
<feature type="region of interest" description="Disordered" evidence="6">
    <location>
        <begin position="128"/>
        <end position="162"/>
    </location>
</feature>
<dbReference type="GO" id="GO:0000978">
    <property type="term" value="F:RNA polymerase II cis-regulatory region sequence-specific DNA binding"/>
    <property type="evidence" value="ECO:0007669"/>
    <property type="project" value="TreeGrafter"/>
</dbReference>
<dbReference type="GO" id="GO:0006357">
    <property type="term" value="P:regulation of transcription by RNA polymerase II"/>
    <property type="evidence" value="ECO:0007669"/>
    <property type="project" value="TreeGrafter"/>
</dbReference>
<dbReference type="AlphaFoldDB" id="A0A0T6BEC9"/>
<dbReference type="GO" id="GO:0003700">
    <property type="term" value="F:DNA-binding transcription factor activity"/>
    <property type="evidence" value="ECO:0007669"/>
    <property type="project" value="TreeGrafter"/>
</dbReference>
<dbReference type="Gene3D" id="6.20.210.20">
    <property type="entry name" value="THAP domain"/>
    <property type="match status" value="1"/>
</dbReference>
<dbReference type="InterPro" id="IPR026516">
    <property type="entry name" value="THAP1/10"/>
</dbReference>
<evidence type="ECO:0000259" key="7">
    <source>
        <dbReference type="PROSITE" id="PS50950"/>
    </source>
</evidence>
<keyword evidence="4 5" id="KW-0238">DNA-binding</keyword>
<dbReference type="PROSITE" id="PS50950">
    <property type="entry name" value="ZF_THAP"/>
    <property type="match status" value="1"/>
</dbReference>
<evidence type="ECO:0000256" key="5">
    <source>
        <dbReference type="PROSITE-ProRule" id="PRU00309"/>
    </source>
</evidence>
<protein>
    <recommendedName>
        <fullName evidence="7">THAP-type domain-containing protein</fullName>
    </recommendedName>
</protein>
<feature type="non-terminal residue" evidence="8">
    <location>
        <position position="1"/>
    </location>
</feature>
<dbReference type="InterPro" id="IPR038441">
    <property type="entry name" value="THAP_Znf_sf"/>
</dbReference>
<keyword evidence="2 5" id="KW-0863">Zinc-finger</keyword>
<dbReference type="GO" id="GO:0005634">
    <property type="term" value="C:nucleus"/>
    <property type="evidence" value="ECO:0007669"/>
    <property type="project" value="TreeGrafter"/>
</dbReference>
<evidence type="ECO:0000313" key="9">
    <source>
        <dbReference type="Proteomes" id="UP000051574"/>
    </source>
</evidence>
<evidence type="ECO:0000256" key="4">
    <source>
        <dbReference type="ARBA" id="ARBA00023125"/>
    </source>
</evidence>
<dbReference type="Proteomes" id="UP000051574">
    <property type="component" value="Unassembled WGS sequence"/>
</dbReference>
<feature type="non-terminal residue" evidence="8">
    <location>
        <position position="193"/>
    </location>
</feature>
<dbReference type="OrthoDB" id="7683421at2759"/>
<name>A0A0T6BEC9_9SCAR</name>
<feature type="compositionally biased region" description="Polar residues" evidence="6">
    <location>
        <begin position="130"/>
        <end position="145"/>
    </location>
</feature>
<proteinExistence type="predicted"/>
<evidence type="ECO:0000256" key="2">
    <source>
        <dbReference type="ARBA" id="ARBA00022771"/>
    </source>
</evidence>
<keyword evidence="3" id="KW-0862">Zinc</keyword>
<feature type="domain" description="THAP-type" evidence="7">
    <location>
        <begin position="21"/>
        <end position="105"/>
    </location>
</feature>
<evidence type="ECO:0000256" key="3">
    <source>
        <dbReference type="ARBA" id="ARBA00022833"/>
    </source>
</evidence>
<dbReference type="SUPFAM" id="SSF57716">
    <property type="entry name" value="Glucocorticoid receptor-like (DNA-binding domain)"/>
    <property type="match status" value="1"/>
</dbReference>
<reference evidence="8 9" key="1">
    <citation type="submission" date="2015-09" db="EMBL/GenBank/DDBJ databases">
        <title>Draft genome of the scarab beetle Oryctes borbonicus.</title>
        <authorList>
            <person name="Meyer J.M."/>
            <person name="Markov G.V."/>
            <person name="Baskaran P."/>
            <person name="Herrmann M."/>
            <person name="Sommer R.J."/>
            <person name="Roedelsperger C."/>
        </authorList>
    </citation>
    <scope>NUCLEOTIDE SEQUENCE [LARGE SCALE GENOMIC DNA]</scope>
    <source>
        <strain evidence="8">OB123</strain>
        <tissue evidence="8">Whole animal</tissue>
    </source>
</reference>
<dbReference type="GO" id="GO:0008270">
    <property type="term" value="F:zinc ion binding"/>
    <property type="evidence" value="ECO:0007669"/>
    <property type="project" value="UniProtKB-KW"/>
</dbReference>
<evidence type="ECO:0000256" key="6">
    <source>
        <dbReference type="SAM" id="MobiDB-lite"/>
    </source>
</evidence>
<gene>
    <name evidence="8" type="ORF">AMK59_1375</name>
</gene>